<protein>
    <recommendedName>
        <fullName evidence="1">Rhodanese domain-containing protein</fullName>
    </recommendedName>
</protein>
<comment type="caution">
    <text evidence="2">The sequence shown here is derived from an EMBL/GenBank/DDBJ whole genome shotgun (WGS) entry which is preliminary data.</text>
</comment>
<dbReference type="PANTHER" id="PTHR43031:SF7">
    <property type="entry name" value="NITRIC OXIDE REDUCTASE FLRD-NAD(+) REDUCTASE"/>
    <property type="match status" value="1"/>
</dbReference>
<dbReference type="SMART" id="SM00450">
    <property type="entry name" value="RHOD"/>
    <property type="match status" value="1"/>
</dbReference>
<dbReference type="InterPro" id="IPR036873">
    <property type="entry name" value="Rhodanese-like_dom_sf"/>
</dbReference>
<gene>
    <name evidence="2" type="ORF">A2074_04360</name>
</gene>
<proteinExistence type="predicted"/>
<evidence type="ECO:0000313" key="3">
    <source>
        <dbReference type="Proteomes" id="UP000178086"/>
    </source>
</evidence>
<dbReference type="EMBL" id="MELI01000104">
    <property type="protein sequence ID" value="OFW32127.1"/>
    <property type="molecule type" value="Genomic_DNA"/>
</dbReference>
<dbReference type="Gene3D" id="3.40.250.10">
    <property type="entry name" value="Rhodanese-like domain"/>
    <property type="match status" value="1"/>
</dbReference>
<reference evidence="2 3" key="1">
    <citation type="journal article" date="2016" name="Nat. Commun.">
        <title>Thousands of microbial genomes shed light on interconnected biogeochemical processes in an aquifer system.</title>
        <authorList>
            <person name="Anantharaman K."/>
            <person name="Brown C.T."/>
            <person name="Hug L.A."/>
            <person name="Sharon I."/>
            <person name="Castelle C.J."/>
            <person name="Probst A.J."/>
            <person name="Thomas B.C."/>
            <person name="Singh A."/>
            <person name="Wilkins M.J."/>
            <person name="Karaoz U."/>
            <person name="Brodie E.L."/>
            <person name="Williams K.H."/>
            <person name="Hubbard S.S."/>
            <person name="Banfield J.F."/>
        </authorList>
    </citation>
    <scope>NUCLEOTIDE SEQUENCE [LARGE SCALE GENOMIC DNA]</scope>
</reference>
<feature type="domain" description="Rhodanese" evidence="1">
    <location>
        <begin position="12"/>
        <end position="97"/>
    </location>
</feature>
<dbReference type="AlphaFoldDB" id="A0A1F2UGF7"/>
<evidence type="ECO:0000313" key="2">
    <source>
        <dbReference type="EMBL" id="OFW32127.1"/>
    </source>
</evidence>
<name>A0A1F2UGF7_9ACTN</name>
<dbReference type="Pfam" id="PF00581">
    <property type="entry name" value="Rhodanese"/>
    <property type="match status" value="1"/>
</dbReference>
<dbReference type="Proteomes" id="UP000178086">
    <property type="component" value="Unassembled WGS sequence"/>
</dbReference>
<dbReference type="SUPFAM" id="SSF52821">
    <property type="entry name" value="Rhodanese/Cell cycle control phosphatase"/>
    <property type="match status" value="1"/>
</dbReference>
<dbReference type="InterPro" id="IPR001763">
    <property type="entry name" value="Rhodanese-like_dom"/>
</dbReference>
<accession>A0A1F2UGF7</accession>
<evidence type="ECO:0000259" key="1">
    <source>
        <dbReference type="PROSITE" id="PS50206"/>
    </source>
</evidence>
<dbReference type="PROSITE" id="PS50206">
    <property type="entry name" value="RHODANESE_3"/>
    <property type="match status" value="1"/>
</dbReference>
<dbReference type="InterPro" id="IPR050229">
    <property type="entry name" value="GlpE_sulfurtransferase"/>
</dbReference>
<dbReference type="PANTHER" id="PTHR43031">
    <property type="entry name" value="FAD-DEPENDENT OXIDOREDUCTASE"/>
    <property type="match status" value="1"/>
</dbReference>
<dbReference type="CDD" id="cd00158">
    <property type="entry name" value="RHOD"/>
    <property type="match status" value="1"/>
</dbReference>
<organism evidence="2 3">
    <name type="scientific">Candidatus Aquicultor primus</name>
    <dbReference type="NCBI Taxonomy" id="1797195"/>
    <lineage>
        <taxon>Bacteria</taxon>
        <taxon>Bacillati</taxon>
        <taxon>Actinomycetota</taxon>
        <taxon>Candidatus Aquicultoria</taxon>
        <taxon>Candidatus Aquicultorales</taxon>
        <taxon>Candidatus Aquicultoraceae</taxon>
        <taxon>Candidatus Aquicultor</taxon>
    </lineage>
</organism>
<sequence>MKASDADQLVKSNPEVQIVDLRNSYMYRNKHIVGAKLISQDEFETSYSELDKTKPVLLYDDSGSWSKQAAKILTDNGYAQVYNLVGGMASWTYGVEP</sequence>